<evidence type="ECO:0000313" key="1">
    <source>
        <dbReference type="EMBL" id="WBL37305.1"/>
    </source>
</evidence>
<proteinExistence type="predicted"/>
<accession>A0ABY7MA26</accession>
<dbReference type="RefSeq" id="WP_270057818.1">
    <property type="nucleotide sequence ID" value="NZ_CP115149.1"/>
</dbReference>
<sequence length="115" mass="12386">MSDGEPYLTWVAPERVTPETWLPGGELPRLAPGTRVLLDCTAVREVTVPAENIAVAAQQLHRMGVRLALLAGSPLVFGLGRQAIQLSGLQEGAAFAVFMARDEALRWLLGARGMH</sequence>
<dbReference type="EMBL" id="CP115149">
    <property type="protein sequence ID" value="WBL37305.1"/>
    <property type="molecule type" value="Genomic_DNA"/>
</dbReference>
<reference evidence="1 2" key="1">
    <citation type="journal article" date="2023" name="ISME J.">
        <title>Thermophilic Dehalococcoidia with unusual traits shed light on an unexpected past.</title>
        <authorList>
            <person name="Palmer M."/>
            <person name="Covington J.K."/>
            <person name="Zhou E.M."/>
            <person name="Thomas S.C."/>
            <person name="Habib N."/>
            <person name="Seymour C.O."/>
            <person name="Lai D."/>
            <person name="Johnston J."/>
            <person name="Hashimi A."/>
            <person name="Jiao J.Y."/>
            <person name="Muok A.R."/>
            <person name="Liu L."/>
            <person name="Xian W.D."/>
            <person name="Zhi X.Y."/>
            <person name="Li M.M."/>
            <person name="Silva L.P."/>
            <person name="Bowen B.P."/>
            <person name="Louie K."/>
            <person name="Briegel A."/>
            <person name="Pett-Ridge J."/>
            <person name="Weber P.K."/>
            <person name="Tocheva E.I."/>
            <person name="Woyke T."/>
            <person name="Northen T.R."/>
            <person name="Mayali X."/>
            <person name="Li W.J."/>
            <person name="Hedlund B.P."/>
        </authorList>
    </citation>
    <scope>NUCLEOTIDE SEQUENCE [LARGE SCALE GENOMIC DNA]</scope>
    <source>
        <strain evidence="1 2">YIM 72310</strain>
    </source>
</reference>
<name>A0ABY7MA26_9CHLR</name>
<keyword evidence="2" id="KW-1185">Reference proteome</keyword>
<organism evidence="1 2">
    <name type="scientific">Tepidiforma flava</name>
    <dbReference type="NCBI Taxonomy" id="3004094"/>
    <lineage>
        <taxon>Bacteria</taxon>
        <taxon>Bacillati</taxon>
        <taxon>Chloroflexota</taxon>
        <taxon>Tepidiformia</taxon>
        <taxon>Tepidiformales</taxon>
        <taxon>Tepidiformaceae</taxon>
        <taxon>Tepidiforma</taxon>
    </lineage>
</organism>
<gene>
    <name evidence="1" type="ORF">O0235_06960</name>
</gene>
<protein>
    <recommendedName>
        <fullName evidence="3">STAS domain-containing protein</fullName>
    </recommendedName>
</protein>
<evidence type="ECO:0008006" key="3">
    <source>
        <dbReference type="Google" id="ProtNLM"/>
    </source>
</evidence>
<dbReference type="Proteomes" id="UP001212803">
    <property type="component" value="Chromosome"/>
</dbReference>
<evidence type="ECO:0000313" key="2">
    <source>
        <dbReference type="Proteomes" id="UP001212803"/>
    </source>
</evidence>